<dbReference type="InterPro" id="IPR043519">
    <property type="entry name" value="NT_sf"/>
</dbReference>
<dbReference type="Pfam" id="PF04229">
    <property type="entry name" value="GrpB"/>
    <property type="match status" value="1"/>
</dbReference>
<evidence type="ECO:0000256" key="1">
    <source>
        <dbReference type="SAM" id="Coils"/>
    </source>
</evidence>
<dbReference type="PANTHER" id="PTHR34822:SF1">
    <property type="entry name" value="GRPB FAMILY PROTEIN"/>
    <property type="match status" value="1"/>
</dbReference>
<dbReference type="SUPFAM" id="SSF81301">
    <property type="entry name" value="Nucleotidyltransferase"/>
    <property type="match status" value="1"/>
</dbReference>
<gene>
    <name evidence="2" type="ORF">GCM10007140_07400</name>
</gene>
<protein>
    <recommendedName>
        <fullName evidence="4">GrpB family protein</fullName>
    </recommendedName>
</protein>
<comment type="caution">
    <text evidence="2">The sequence shown here is derived from an EMBL/GenBank/DDBJ whole genome shotgun (WGS) entry which is preliminary data.</text>
</comment>
<dbReference type="Gene3D" id="3.30.460.10">
    <property type="entry name" value="Beta Polymerase, domain 2"/>
    <property type="match status" value="1"/>
</dbReference>
<reference evidence="2" key="1">
    <citation type="journal article" date="2014" name="Int. J. Syst. Evol. Microbiol.">
        <title>Complete genome sequence of Corynebacterium casei LMG S-19264T (=DSM 44701T), isolated from a smear-ripened cheese.</title>
        <authorList>
            <consortium name="US DOE Joint Genome Institute (JGI-PGF)"/>
            <person name="Walter F."/>
            <person name="Albersmeier A."/>
            <person name="Kalinowski J."/>
            <person name="Ruckert C."/>
        </authorList>
    </citation>
    <scope>NUCLEOTIDE SEQUENCE</scope>
    <source>
        <strain evidence="2">CGMCC 1.12698</strain>
    </source>
</reference>
<dbReference type="InterPro" id="IPR007344">
    <property type="entry name" value="GrpB/CoaE"/>
</dbReference>
<evidence type="ECO:0000313" key="2">
    <source>
        <dbReference type="EMBL" id="GGE59597.1"/>
    </source>
</evidence>
<dbReference type="AlphaFoldDB" id="A0A917AKS5"/>
<proteinExistence type="predicted"/>
<dbReference type="RefSeq" id="WP_188387079.1">
    <property type="nucleotide sequence ID" value="NZ_BMFK01000001.1"/>
</dbReference>
<dbReference type="PANTHER" id="PTHR34822">
    <property type="entry name" value="GRPB DOMAIN PROTEIN (AFU_ORTHOLOGUE AFUA_1G01530)"/>
    <property type="match status" value="1"/>
</dbReference>
<name>A0A917AKS5_9BACI</name>
<evidence type="ECO:0008006" key="4">
    <source>
        <dbReference type="Google" id="ProtNLM"/>
    </source>
</evidence>
<dbReference type="EMBL" id="BMFK01000001">
    <property type="protein sequence ID" value="GGE59597.1"/>
    <property type="molecule type" value="Genomic_DNA"/>
</dbReference>
<feature type="coiled-coil region" evidence="1">
    <location>
        <begin position="116"/>
        <end position="143"/>
    </location>
</feature>
<accession>A0A917AKS5</accession>
<evidence type="ECO:0000313" key="3">
    <source>
        <dbReference type="Proteomes" id="UP000605259"/>
    </source>
</evidence>
<keyword evidence="3" id="KW-1185">Reference proteome</keyword>
<keyword evidence="1" id="KW-0175">Coiled coil</keyword>
<organism evidence="2 3">
    <name type="scientific">Priestia taiwanensis</name>
    <dbReference type="NCBI Taxonomy" id="1347902"/>
    <lineage>
        <taxon>Bacteria</taxon>
        <taxon>Bacillati</taxon>
        <taxon>Bacillota</taxon>
        <taxon>Bacilli</taxon>
        <taxon>Bacillales</taxon>
        <taxon>Bacillaceae</taxon>
        <taxon>Priestia</taxon>
    </lineage>
</organism>
<dbReference type="Proteomes" id="UP000605259">
    <property type="component" value="Unassembled WGS sequence"/>
</dbReference>
<sequence length="164" mass="19152">MECVHFLEQTEIKESIHSEFSRHKLMIMNVLPHADIQHVGSTAIPYSITKGDLDIQVRVWKKDFEKAVEMLSTLYDVNEGSTETSFFKAFQDDTLVIPVGVQLTVIDSELDIFWKIRDTLLTNDELRVEYDNLKRTFEGKSMEAYREAKDEFLERVLAAFKWNI</sequence>
<reference evidence="2" key="2">
    <citation type="submission" date="2020-09" db="EMBL/GenBank/DDBJ databases">
        <authorList>
            <person name="Sun Q."/>
            <person name="Zhou Y."/>
        </authorList>
    </citation>
    <scope>NUCLEOTIDE SEQUENCE</scope>
    <source>
        <strain evidence="2">CGMCC 1.12698</strain>
    </source>
</reference>